<reference evidence="13 14" key="1">
    <citation type="submission" date="2024-02" db="EMBL/GenBank/DDBJ databases">
        <title>Haloferula sargassicola NBRC 104335.</title>
        <authorList>
            <person name="Ichikawa N."/>
            <person name="Katano-Makiyama Y."/>
            <person name="Hidaka K."/>
        </authorList>
    </citation>
    <scope>NUCLEOTIDE SEQUENCE [LARGE SCALE GENOMIC DNA]</scope>
    <source>
        <strain evidence="13 14">NBRC 104335</strain>
    </source>
</reference>
<dbReference type="InterPro" id="IPR017958">
    <property type="entry name" value="Gln-tRNA_amidoTrfase_suB_CS"/>
</dbReference>
<dbReference type="SUPFAM" id="SSF55931">
    <property type="entry name" value="Glutamine synthetase/guanido kinase"/>
    <property type="match status" value="1"/>
</dbReference>
<dbReference type="PANTHER" id="PTHR11659:SF0">
    <property type="entry name" value="GLUTAMYL-TRNA(GLN) AMIDOTRANSFERASE SUBUNIT B, MITOCHONDRIAL"/>
    <property type="match status" value="1"/>
</dbReference>
<dbReference type="InterPro" id="IPR006075">
    <property type="entry name" value="Asn/Gln-tRNA_Trfase_suB/E_cat"/>
</dbReference>
<evidence type="ECO:0000313" key="14">
    <source>
        <dbReference type="Proteomes" id="UP001476282"/>
    </source>
</evidence>
<dbReference type="Gene3D" id="1.10.10.410">
    <property type="match status" value="1"/>
</dbReference>
<dbReference type="Pfam" id="PF02637">
    <property type="entry name" value="GatB_Yqey"/>
    <property type="match status" value="1"/>
</dbReference>
<evidence type="ECO:0000256" key="6">
    <source>
        <dbReference type="ARBA" id="ARBA00022840"/>
    </source>
</evidence>
<evidence type="ECO:0000259" key="12">
    <source>
        <dbReference type="SMART" id="SM00845"/>
    </source>
</evidence>
<evidence type="ECO:0000256" key="2">
    <source>
        <dbReference type="ARBA" id="ARBA00011123"/>
    </source>
</evidence>
<dbReference type="InterPro" id="IPR018027">
    <property type="entry name" value="Asn/Gln_amidotransferase"/>
</dbReference>
<dbReference type="InterPro" id="IPR042114">
    <property type="entry name" value="GatB_C_1"/>
</dbReference>
<evidence type="ECO:0000256" key="7">
    <source>
        <dbReference type="ARBA" id="ARBA00022917"/>
    </source>
</evidence>
<dbReference type="Gene3D" id="1.10.150.380">
    <property type="entry name" value="GatB domain, N-terminal subdomain"/>
    <property type="match status" value="1"/>
</dbReference>
<keyword evidence="7 11" id="KW-0648">Protein biosynthesis</keyword>
<comment type="caution">
    <text evidence="13">The sequence shown here is derived from an EMBL/GenBank/DDBJ whole genome shotgun (WGS) entry which is preliminary data.</text>
</comment>
<evidence type="ECO:0000256" key="1">
    <source>
        <dbReference type="ARBA" id="ARBA00005306"/>
    </source>
</evidence>
<dbReference type="NCBIfam" id="NF004012">
    <property type="entry name" value="PRK05477.1-2"/>
    <property type="match status" value="1"/>
</dbReference>
<evidence type="ECO:0000256" key="5">
    <source>
        <dbReference type="ARBA" id="ARBA00022741"/>
    </source>
</evidence>
<dbReference type="InterPro" id="IPR004413">
    <property type="entry name" value="GatB"/>
</dbReference>
<dbReference type="Proteomes" id="UP001476282">
    <property type="component" value="Unassembled WGS sequence"/>
</dbReference>
<evidence type="ECO:0000313" key="13">
    <source>
        <dbReference type="EMBL" id="GAA5483396.1"/>
    </source>
</evidence>
<dbReference type="SMART" id="SM00845">
    <property type="entry name" value="GatB_Yqey"/>
    <property type="match status" value="1"/>
</dbReference>
<comment type="similarity">
    <text evidence="1 11">Belongs to the GatB/GatE family. GatB subfamily.</text>
</comment>
<protein>
    <recommendedName>
        <fullName evidence="3 11">Aspartyl/glutamyl-tRNA(Asn/Gln) amidotransferase subunit B</fullName>
        <shortName evidence="11">Asp/Glu-ADT subunit B</shortName>
        <ecNumber evidence="11">6.3.5.-</ecNumber>
    </recommendedName>
</protein>
<evidence type="ECO:0000256" key="11">
    <source>
        <dbReference type="HAMAP-Rule" id="MF_00121"/>
    </source>
</evidence>
<dbReference type="EC" id="6.3.5.-" evidence="11"/>
<sequence>MSFLVTIGLEVHCQVKTNTKMFCACETSFADEPNTHTCPVCLGLPGALPVLNRHAIEKTLLAGLHLDCGSPEISKWDRKNYFYPDMPKNYQTTQMDLPLCLGGEVPVYDFNYPTDVKKNIPRPDLKVRLNRIHLEEDVAKSTHLGTSSIIDFNRAGTPLMEIVTEPDIESSAEAFAFLRSLQMILQQGGISDADMEKGQLRCDVNISIRRQPSDPYGNRIELKNLNSISAVRRAIDYEIERQWEDLQQGIEQVQSTRRWDDDRGESQLLRTKEDAHDYRYFPCPDLLPIHTAPLLEKVRPLLTERPHERAARYEQDYEITAYDASVLAADLPLASYFEAIIQRSTGVPPVNQQSAFPPKKAANFLLNTLLGLLNERSIAIADCPVPADKTADLLALVESGQLALNQAKEVLLVLFESPGKDPASIAKDMGFEPADAGELEGFCDQAIAANPKQVEEIKAGNEKLINFLTGQVMKLSKGKANPKQVTEILQSKLL</sequence>
<evidence type="ECO:0000256" key="4">
    <source>
        <dbReference type="ARBA" id="ARBA00022598"/>
    </source>
</evidence>
<evidence type="ECO:0000256" key="8">
    <source>
        <dbReference type="ARBA" id="ARBA00024799"/>
    </source>
</evidence>
<dbReference type="PROSITE" id="PS01234">
    <property type="entry name" value="GATB"/>
    <property type="match status" value="1"/>
</dbReference>
<keyword evidence="14" id="KW-1185">Reference proteome</keyword>
<dbReference type="InterPro" id="IPR023168">
    <property type="entry name" value="GatB_Yqey_C_2"/>
</dbReference>
<dbReference type="InterPro" id="IPR017959">
    <property type="entry name" value="Asn/Gln-tRNA_amidoTrfase_suB/E"/>
</dbReference>
<comment type="function">
    <text evidence="8 11">Allows the formation of correctly charged Asn-tRNA(Asn) or Gln-tRNA(Gln) through the transamidation of misacylated Asp-tRNA(Asn) or Glu-tRNA(Gln) in organisms which lack either or both of asparaginyl-tRNA or glutaminyl-tRNA synthetases. The reaction takes place in the presence of glutamine and ATP through an activated phospho-Asp-tRNA(Asn) or phospho-Glu-tRNA(Gln).</text>
</comment>
<accession>A0ABP9URR6</accession>
<organism evidence="13 14">
    <name type="scientific">Haloferula sargassicola</name>
    <dbReference type="NCBI Taxonomy" id="490096"/>
    <lineage>
        <taxon>Bacteria</taxon>
        <taxon>Pseudomonadati</taxon>
        <taxon>Verrucomicrobiota</taxon>
        <taxon>Verrucomicrobiia</taxon>
        <taxon>Verrucomicrobiales</taxon>
        <taxon>Verrucomicrobiaceae</taxon>
        <taxon>Haloferula</taxon>
    </lineage>
</organism>
<dbReference type="NCBIfam" id="NF004014">
    <property type="entry name" value="PRK05477.1-4"/>
    <property type="match status" value="1"/>
</dbReference>
<name>A0ABP9URR6_9BACT</name>
<evidence type="ECO:0000256" key="3">
    <source>
        <dbReference type="ARBA" id="ARBA00016923"/>
    </source>
</evidence>
<dbReference type="RefSeq" id="WP_353567506.1">
    <property type="nucleotide sequence ID" value="NZ_BAABRI010000014.1"/>
</dbReference>
<dbReference type="InterPro" id="IPR003789">
    <property type="entry name" value="Asn/Gln_tRNA_amidoTrase-B-like"/>
</dbReference>
<dbReference type="PANTHER" id="PTHR11659">
    <property type="entry name" value="GLUTAMYL-TRNA GLN AMIDOTRANSFERASE SUBUNIT B MITOCHONDRIAL AND PROKARYOTIC PET112-RELATED"/>
    <property type="match status" value="1"/>
</dbReference>
<dbReference type="InterPro" id="IPR014746">
    <property type="entry name" value="Gln_synth/guanido_kin_cat_dom"/>
</dbReference>
<keyword evidence="5 11" id="KW-0547">Nucleotide-binding</keyword>
<comment type="catalytic activity">
    <reaction evidence="10 11">
        <text>L-glutamyl-tRNA(Gln) + L-glutamine + ATP + H2O = L-glutaminyl-tRNA(Gln) + L-glutamate + ADP + phosphate + H(+)</text>
        <dbReference type="Rhea" id="RHEA:17521"/>
        <dbReference type="Rhea" id="RHEA-COMP:9681"/>
        <dbReference type="Rhea" id="RHEA-COMP:9684"/>
        <dbReference type="ChEBI" id="CHEBI:15377"/>
        <dbReference type="ChEBI" id="CHEBI:15378"/>
        <dbReference type="ChEBI" id="CHEBI:29985"/>
        <dbReference type="ChEBI" id="CHEBI:30616"/>
        <dbReference type="ChEBI" id="CHEBI:43474"/>
        <dbReference type="ChEBI" id="CHEBI:58359"/>
        <dbReference type="ChEBI" id="CHEBI:78520"/>
        <dbReference type="ChEBI" id="CHEBI:78521"/>
        <dbReference type="ChEBI" id="CHEBI:456216"/>
    </reaction>
</comment>
<dbReference type="SUPFAM" id="SSF89095">
    <property type="entry name" value="GatB/YqeY motif"/>
    <property type="match status" value="1"/>
</dbReference>
<dbReference type="Pfam" id="PF02934">
    <property type="entry name" value="GatB_N"/>
    <property type="match status" value="1"/>
</dbReference>
<gene>
    <name evidence="11 13" type="primary">gatB</name>
    <name evidence="13" type="ORF">Hsar01_02627</name>
</gene>
<dbReference type="NCBIfam" id="TIGR00133">
    <property type="entry name" value="gatB"/>
    <property type="match status" value="1"/>
</dbReference>
<feature type="domain" description="Asn/Gln amidotransferase" evidence="12">
    <location>
        <begin position="335"/>
        <end position="493"/>
    </location>
</feature>
<dbReference type="EMBL" id="BAABRI010000014">
    <property type="protein sequence ID" value="GAA5483396.1"/>
    <property type="molecule type" value="Genomic_DNA"/>
</dbReference>
<evidence type="ECO:0000256" key="9">
    <source>
        <dbReference type="ARBA" id="ARBA00047380"/>
    </source>
</evidence>
<keyword evidence="6 11" id="KW-0067">ATP-binding</keyword>
<comment type="subunit">
    <text evidence="2 11">Heterotrimer of A, B and C subunits.</text>
</comment>
<dbReference type="HAMAP" id="MF_00121">
    <property type="entry name" value="GatB"/>
    <property type="match status" value="1"/>
</dbReference>
<keyword evidence="4 11" id="KW-0436">Ligase</keyword>
<proteinExistence type="inferred from homology"/>
<evidence type="ECO:0000256" key="10">
    <source>
        <dbReference type="ARBA" id="ARBA00047913"/>
    </source>
</evidence>
<comment type="catalytic activity">
    <reaction evidence="9 11">
        <text>L-aspartyl-tRNA(Asn) + L-glutamine + ATP + H2O = L-asparaginyl-tRNA(Asn) + L-glutamate + ADP + phosphate + 2 H(+)</text>
        <dbReference type="Rhea" id="RHEA:14513"/>
        <dbReference type="Rhea" id="RHEA-COMP:9674"/>
        <dbReference type="Rhea" id="RHEA-COMP:9677"/>
        <dbReference type="ChEBI" id="CHEBI:15377"/>
        <dbReference type="ChEBI" id="CHEBI:15378"/>
        <dbReference type="ChEBI" id="CHEBI:29985"/>
        <dbReference type="ChEBI" id="CHEBI:30616"/>
        <dbReference type="ChEBI" id="CHEBI:43474"/>
        <dbReference type="ChEBI" id="CHEBI:58359"/>
        <dbReference type="ChEBI" id="CHEBI:78515"/>
        <dbReference type="ChEBI" id="CHEBI:78516"/>
        <dbReference type="ChEBI" id="CHEBI:456216"/>
    </reaction>
</comment>